<keyword evidence="6" id="KW-0131">Cell cycle</keyword>
<keyword evidence="7" id="KW-1185">Reference proteome</keyword>
<dbReference type="PROSITE" id="PS50901">
    <property type="entry name" value="FTSK"/>
    <property type="match status" value="1"/>
</dbReference>
<reference evidence="6 7" key="1">
    <citation type="submission" date="2021-05" db="EMBL/GenBank/DDBJ databases">
        <title>Mycobacterium acidophilum sp. nov., an extremely acid-tolerant member of the genus Mycobacterium.</title>
        <authorList>
            <person name="Xia J."/>
        </authorList>
    </citation>
    <scope>NUCLEOTIDE SEQUENCE [LARGE SCALE GENOMIC DNA]</scope>
    <source>
        <strain evidence="6 7">M1</strain>
    </source>
</reference>
<keyword evidence="2 3" id="KW-0067">ATP-binding</keyword>
<evidence type="ECO:0000256" key="3">
    <source>
        <dbReference type="PROSITE-ProRule" id="PRU00289"/>
    </source>
</evidence>
<dbReference type="Proteomes" id="UP001519535">
    <property type="component" value="Unassembled WGS sequence"/>
</dbReference>
<feature type="domain" description="FtsK" evidence="5">
    <location>
        <begin position="192"/>
        <end position="400"/>
    </location>
</feature>
<protein>
    <submittedName>
        <fullName evidence="6">Cell division protein FtsK</fullName>
    </submittedName>
</protein>
<evidence type="ECO:0000313" key="7">
    <source>
        <dbReference type="Proteomes" id="UP001519535"/>
    </source>
</evidence>
<dbReference type="InterPro" id="IPR050206">
    <property type="entry name" value="FtsK/SpoIIIE/SftA"/>
</dbReference>
<evidence type="ECO:0000313" key="6">
    <source>
        <dbReference type="EMBL" id="MBS9534069.1"/>
    </source>
</evidence>
<feature type="transmembrane region" description="Helical" evidence="4">
    <location>
        <begin position="35"/>
        <end position="56"/>
    </location>
</feature>
<comment type="caution">
    <text evidence="6">The sequence shown here is derived from an EMBL/GenBank/DDBJ whole genome shotgun (WGS) entry which is preliminary data.</text>
</comment>
<sequence length="471" mass="50981">MSNTPNNKRHNNNPSPHDDWIGELIVAAVKAAGQLLWWAILFPVLSVPAIVALWVTVSHGARAGVLTAIAEIAAYVGWSVCEPSSFSRWVTNPLRQRFWAWWRYHRNWASVCALHGLTAKLGERTLVPAVESVRIGRHADVLCLRVVTGQSIADWQKRAPALAATWGAQRLTIRATAPGQLRIIIGRGDVLGQPIAVPMPTPATEVDLGAVRVGVTESRRWWTLPVLGQHLLVAGATGAGKGSVLWSLIAGLAPQVKTGRVRLWVIDPKGGMELGAGAPLFTRFCYHTGQPTVELLRQLVELMHARAARLRGHTRLHNPTVGEPLYVVIIDEIAALTAYVSDRKLRAEIEHLLGLLLSQGRAVGISVVAAVQDPAKDTLPVRQLFTVRIGLRMTEATQTAMVLGQGARDAGAECDLIADATPGIGYVMIDGTADPARVRAFHVTDRDISVLARTFRAPRPGGEHSQGRGPQ</sequence>
<name>A0ABS5RKD5_9MYCO</name>
<dbReference type="SUPFAM" id="SSF52540">
    <property type="entry name" value="P-loop containing nucleoside triphosphate hydrolases"/>
    <property type="match status" value="1"/>
</dbReference>
<feature type="binding site" evidence="3">
    <location>
        <begin position="235"/>
        <end position="242"/>
    </location>
    <ligand>
        <name>ATP</name>
        <dbReference type="ChEBI" id="CHEBI:30616"/>
    </ligand>
</feature>
<gene>
    <name evidence="6" type="ORF">KIH27_10785</name>
</gene>
<dbReference type="PANTHER" id="PTHR22683">
    <property type="entry name" value="SPORULATION PROTEIN RELATED"/>
    <property type="match status" value="1"/>
</dbReference>
<dbReference type="Pfam" id="PF01580">
    <property type="entry name" value="FtsK_SpoIIIE"/>
    <property type="match status" value="1"/>
</dbReference>
<dbReference type="EMBL" id="JAHCLR010000018">
    <property type="protein sequence ID" value="MBS9534069.1"/>
    <property type="molecule type" value="Genomic_DNA"/>
</dbReference>
<dbReference type="RefSeq" id="WP_202374934.1">
    <property type="nucleotide sequence ID" value="NZ_JAHCLR010000018.1"/>
</dbReference>
<organism evidence="6 7">
    <name type="scientific">Mycolicibacter acidiphilus</name>
    <dbReference type="NCBI Taxonomy" id="2835306"/>
    <lineage>
        <taxon>Bacteria</taxon>
        <taxon>Bacillati</taxon>
        <taxon>Actinomycetota</taxon>
        <taxon>Actinomycetes</taxon>
        <taxon>Mycobacteriales</taxon>
        <taxon>Mycobacteriaceae</taxon>
        <taxon>Mycolicibacter</taxon>
    </lineage>
</organism>
<evidence type="ECO:0000256" key="2">
    <source>
        <dbReference type="ARBA" id="ARBA00022840"/>
    </source>
</evidence>
<evidence type="ECO:0000256" key="1">
    <source>
        <dbReference type="ARBA" id="ARBA00022741"/>
    </source>
</evidence>
<keyword evidence="4" id="KW-0472">Membrane</keyword>
<keyword evidence="4" id="KW-1133">Transmembrane helix</keyword>
<dbReference type="InterPro" id="IPR027417">
    <property type="entry name" value="P-loop_NTPase"/>
</dbReference>
<accession>A0ABS5RKD5</accession>
<evidence type="ECO:0000256" key="4">
    <source>
        <dbReference type="SAM" id="Phobius"/>
    </source>
</evidence>
<dbReference type="InterPro" id="IPR002543">
    <property type="entry name" value="FtsK_dom"/>
</dbReference>
<dbReference type="PANTHER" id="PTHR22683:SF41">
    <property type="entry name" value="DNA TRANSLOCASE FTSK"/>
    <property type="match status" value="1"/>
</dbReference>
<keyword evidence="1 3" id="KW-0547">Nucleotide-binding</keyword>
<keyword evidence="4" id="KW-0812">Transmembrane</keyword>
<dbReference type="Gene3D" id="3.40.50.300">
    <property type="entry name" value="P-loop containing nucleotide triphosphate hydrolases"/>
    <property type="match status" value="1"/>
</dbReference>
<dbReference type="InterPro" id="IPR003593">
    <property type="entry name" value="AAA+_ATPase"/>
</dbReference>
<evidence type="ECO:0000259" key="5">
    <source>
        <dbReference type="PROSITE" id="PS50901"/>
    </source>
</evidence>
<proteinExistence type="predicted"/>
<dbReference type="GO" id="GO:0051301">
    <property type="term" value="P:cell division"/>
    <property type="evidence" value="ECO:0007669"/>
    <property type="project" value="UniProtKB-KW"/>
</dbReference>
<dbReference type="SMART" id="SM00382">
    <property type="entry name" value="AAA"/>
    <property type="match status" value="1"/>
</dbReference>
<keyword evidence="6" id="KW-0132">Cell division</keyword>